<dbReference type="EMBL" id="JZWS01000017">
    <property type="protein sequence ID" value="KJR79206.1"/>
    <property type="molecule type" value="Genomic_DNA"/>
</dbReference>
<dbReference type="AlphaFoldDB" id="A0A0F2LTQ8"/>
<reference evidence="2" key="1">
    <citation type="submission" date="2015-03" db="EMBL/GenBank/DDBJ databases">
        <title>Metagenome Sequencing of an Archaeal-Dominated Microbial Community from a Hot Spring at the Los Azufres Geothermal Field, Mexico.</title>
        <authorList>
            <person name="Servin-Garciduenas L.E."/>
            <person name="Martinez-Romero E."/>
        </authorList>
    </citation>
    <scope>NUCLEOTIDE SEQUENCE [LARGE SCALE GENOMIC DNA]</scope>
    <source>
        <strain evidence="2">AZ1-454</strain>
    </source>
</reference>
<name>A0A0F2LTQ8_9CREN</name>
<dbReference type="EMBL" id="JZWS02000002">
    <property type="protein sequence ID" value="MCL7343763.1"/>
    <property type="molecule type" value="Genomic_DNA"/>
</dbReference>
<evidence type="ECO:0000313" key="2">
    <source>
        <dbReference type="EMBL" id="KJR79206.1"/>
    </source>
</evidence>
<organism evidence="2">
    <name type="scientific">Candidatus Aramenus sulfurataquae</name>
    <dbReference type="NCBI Taxonomy" id="1326980"/>
    <lineage>
        <taxon>Archaea</taxon>
        <taxon>Thermoproteota</taxon>
        <taxon>Thermoprotei</taxon>
        <taxon>Sulfolobales</taxon>
        <taxon>Sulfolobaceae</taxon>
        <taxon>Candidatus Aramenus</taxon>
    </lineage>
</organism>
<comment type="caution">
    <text evidence="2">The sequence shown here is derived from an EMBL/GenBank/DDBJ whole genome shotgun (WGS) entry which is preliminary data.</text>
</comment>
<dbReference type="InterPro" id="IPR007981">
    <property type="entry name" value="Peptidase_A5"/>
</dbReference>
<keyword evidence="1" id="KW-1133">Transmembrane helix</keyword>
<dbReference type="Pfam" id="PF05317">
    <property type="entry name" value="Thermopsin"/>
    <property type="match status" value="1"/>
</dbReference>
<keyword evidence="1" id="KW-0472">Membrane</keyword>
<proteinExistence type="predicted"/>
<sequence length="428" mass="46268">MKQVLLIILLILPVVALPTFHSQASASYPTGMTFFPLTYKVISSLVEGVAYVRNLTIGPSYLPNGTFFVSGNASLQLNAMLNGSFWAQDVALIHQVNSTYFLVTMVINFWNLTGPFVGVKNATTFQGLGVICYQGPTFPVKTPFNLTLFMTSNGSLDFGYSVNGKEKIYLSLPYPGYFVMGGLSKIGLPNDLELVWGGPGGGSVVQITGDITEDLYYKSSSGLQVVPEALSVGLDTAESAYGLAVSGNLDAIFHPFAVLSPGYNSPSVLWPIPPTISVTQLNKTLIVKLSINGRPLPGQVVEVQYPTIAGFKVSFENVTNATGFVVFPNASTDVYLVYYPGNFSLAPNYYISSSVSPALNQAVSKLVSGFENLLNFLRTYNFKKALSSNFTHVEYKAPPSEVNLTLIEYISAFLAGVLISAILVKYKF</sequence>
<feature type="transmembrane region" description="Helical" evidence="1">
    <location>
        <begin position="406"/>
        <end position="424"/>
    </location>
</feature>
<keyword evidence="1" id="KW-0812">Transmembrane</keyword>
<reference evidence="3" key="2">
    <citation type="submission" date="2022-05" db="EMBL/GenBank/DDBJ databases">
        <title>Metagenome Sequencing of an Archaeal-Dominated Microbial Community from a Hot Spring at the Los Azufres Geothermal Field, Mexico.</title>
        <authorList>
            <person name="Marin-Paredes R."/>
            <person name="Martinez-Romero E."/>
            <person name="Servin-Garciduenas L.E."/>
        </authorList>
    </citation>
    <scope>NUCLEOTIDE SEQUENCE</scope>
    <source>
        <strain evidence="3">AZ1-454</strain>
    </source>
</reference>
<dbReference type="PATRIC" id="fig|1326980.8.peg.621"/>
<protein>
    <submittedName>
        <fullName evidence="3">Thermopsin</fullName>
    </submittedName>
</protein>
<gene>
    <name evidence="3" type="ORF">TQ35_004220</name>
    <name evidence="2" type="ORF">TQ35_03175</name>
</gene>
<accession>A0A0F2LTQ8</accession>
<evidence type="ECO:0000256" key="1">
    <source>
        <dbReference type="SAM" id="Phobius"/>
    </source>
</evidence>
<evidence type="ECO:0000313" key="3">
    <source>
        <dbReference type="EMBL" id="MCL7343763.1"/>
    </source>
</evidence>